<protein>
    <submittedName>
        <fullName evidence="2">Uncharacterized protein</fullName>
    </submittedName>
</protein>
<evidence type="ECO:0000313" key="2">
    <source>
        <dbReference type="EMBL" id="ABK61177.1"/>
    </source>
</evidence>
<feature type="transmembrane region" description="Helical" evidence="1">
    <location>
        <begin position="83"/>
        <end position="102"/>
    </location>
</feature>
<proteinExistence type="predicted"/>
<keyword evidence="3" id="KW-1185">Reference proteome</keyword>
<dbReference type="Proteomes" id="UP000008220">
    <property type="component" value="Chromosome"/>
</dbReference>
<dbReference type="HOGENOM" id="CLU_2153976_0_0_9"/>
<dbReference type="EMBL" id="CP000382">
    <property type="protein sequence ID" value="ABK61177.1"/>
    <property type="molecule type" value="Genomic_DNA"/>
</dbReference>
<organism evidence="2 3">
    <name type="scientific">Clostridium novyi (strain NT)</name>
    <dbReference type="NCBI Taxonomy" id="386415"/>
    <lineage>
        <taxon>Bacteria</taxon>
        <taxon>Bacillati</taxon>
        <taxon>Bacillota</taxon>
        <taxon>Clostridia</taxon>
        <taxon>Eubacteriales</taxon>
        <taxon>Clostridiaceae</taxon>
        <taxon>Clostridium</taxon>
    </lineage>
</organism>
<keyword evidence="1" id="KW-0812">Transmembrane</keyword>
<evidence type="ECO:0000256" key="1">
    <source>
        <dbReference type="SAM" id="Phobius"/>
    </source>
</evidence>
<dbReference type="KEGG" id="cno:NT01CX_0110"/>
<dbReference type="STRING" id="386415.NT01CX_0110"/>
<keyword evidence="1" id="KW-1133">Transmembrane helix</keyword>
<evidence type="ECO:0000313" key="3">
    <source>
        <dbReference type="Proteomes" id="UP000008220"/>
    </source>
</evidence>
<feature type="transmembrane region" description="Helical" evidence="1">
    <location>
        <begin position="26"/>
        <end position="46"/>
    </location>
</feature>
<keyword evidence="1" id="KW-0472">Membrane</keyword>
<name>A0Q1W7_CLONN</name>
<reference evidence="2 3" key="1">
    <citation type="journal article" date="2006" name="Nat. Biotechnol.">
        <title>The genome and transcriptomes of the anti-tumor agent Clostridium novyi-NT.</title>
        <authorList>
            <person name="Bettegowda C."/>
            <person name="Huang X."/>
            <person name="Lin J."/>
            <person name="Cheong I."/>
            <person name="Kohli M."/>
            <person name="Szabo S.A."/>
            <person name="Zhang X."/>
            <person name="Diaz L.A. Jr."/>
            <person name="Velculescu V.E."/>
            <person name="Parmigiani G."/>
            <person name="Kinzler K.W."/>
            <person name="Vogelstein B."/>
            <person name="Zhou S."/>
        </authorList>
    </citation>
    <scope>NUCLEOTIDE SEQUENCE [LARGE SCALE GENOMIC DNA]</scope>
    <source>
        <strain evidence="2 3">NT</strain>
    </source>
</reference>
<sequence length="111" mass="12395">MAIHELCTKTFLSDTKYVCQSSTSKLYTFTGLFNISTFILLTSVTFPEYRITLSPTFKLPASTHPSPITQNGCVSVVFISFPSIYKCTILLVSCTNIFLTFFNPFSSVSYS</sequence>
<accession>A0Q1W7</accession>
<dbReference type="AlphaFoldDB" id="A0Q1W7"/>
<gene>
    <name evidence="2" type="ordered locus">NT01CX_0110</name>
</gene>